<dbReference type="Gene3D" id="1.10.287.110">
    <property type="entry name" value="DnaJ domain"/>
    <property type="match status" value="1"/>
</dbReference>
<dbReference type="InterPro" id="IPR051938">
    <property type="entry name" value="Apopto_cytoskel_mod"/>
</dbReference>
<evidence type="ECO:0000313" key="4">
    <source>
        <dbReference type="EMBL" id="ODQ70551.1"/>
    </source>
</evidence>
<dbReference type="SUPFAM" id="SSF46565">
    <property type="entry name" value="Chaperone J-domain"/>
    <property type="match status" value="1"/>
</dbReference>
<keyword evidence="1" id="KW-0143">Chaperone</keyword>
<evidence type="ECO:0000256" key="1">
    <source>
        <dbReference type="ARBA" id="ARBA00023186"/>
    </source>
</evidence>
<evidence type="ECO:0000259" key="3">
    <source>
        <dbReference type="PROSITE" id="PS50076"/>
    </source>
</evidence>
<evidence type="ECO:0000313" key="5">
    <source>
        <dbReference type="Proteomes" id="UP000094385"/>
    </source>
</evidence>
<evidence type="ECO:0000256" key="2">
    <source>
        <dbReference type="SAM" id="MobiDB-lite"/>
    </source>
</evidence>
<dbReference type="PANTHER" id="PTHR44145">
    <property type="entry name" value="DNAJ HOMOLOG SUBFAMILY A MEMBER 3, MITOCHONDRIAL"/>
    <property type="match status" value="1"/>
</dbReference>
<dbReference type="AlphaFoldDB" id="A0A1E3PYR2"/>
<dbReference type="PRINTS" id="PR00625">
    <property type="entry name" value="JDOMAIN"/>
</dbReference>
<dbReference type="Proteomes" id="UP000094385">
    <property type="component" value="Unassembled WGS sequence"/>
</dbReference>
<dbReference type="STRING" id="675824.A0A1E3PYR2"/>
<dbReference type="Pfam" id="PF00226">
    <property type="entry name" value="DnaJ"/>
    <property type="match status" value="1"/>
</dbReference>
<sequence>MPLQVPMNTTALAAASHRRMAALLVSSSKSPANCLHRQDSFQIGRNFSQGLSRYATATSSSNFLRWPNKDSPNPYQIFGISRGEVDQKALKKRYYILVKQYHPDRAELPETASDAAKAADKIIHERFNRIVEAYNILSDPTRKRSYDVSGDGWNYPDPDRPHVQPYVRYNYTAEEWERMKNFTYETHWASGRHPDQNGRPPPPPKSNPVDHEANVRTLMWIVLFTGAVTYIQSLRVMTWSDKYDAAVKQNYLERATTTSRIFGKYSGSDEVSDMVYNDRGAKVETVSSPQKAEFVFPENPLPRLREIRTSMRSRSMAAGIDPGSREYKEMDDVFLLTIGKALSSGEEASKVIVMAEKMVDDFFRSRISMSQKEIE</sequence>
<dbReference type="InterPro" id="IPR001623">
    <property type="entry name" value="DnaJ_domain"/>
</dbReference>
<feature type="domain" description="J" evidence="3">
    <location>
        <begin position="73"/>
        <end position="150"/>
    </location>
</feature>
<reference evidence="4 5" key="1">
    <citation type="journal article" date="2016" name="Proc. Natl. Acad. Sci. U.S.A.">
        <title>Comparative genomics of biotechnologically important yeasts.</title>
        <authorList>
            <person name="Riley R."/>
            <person name="Haridas S."/>
            <person name="Wolfe K.H."/>
            <person name="Lopes M.R."/>
            <person name="Hittinger C.T."/>
            <person name="Goeker M."/>
            <person name="Salamov A.A."/>
            <person name="Wisecaver J.H."/>
            <person name="Long T.M."/>
            <person name="Calvey C.H."/>
            <person name="Aerts A.L."/>
            <person name="Barry K.W."/>
            <person name="Choi C."/>
            <person name="Clum A."/>
            <person name="Coughlan A.Y."/>
            <person name="Deshpande S."/>
            <person name="Douglass A.P."/>
            <person name="Hanson S.J."/>
            <person name="Klenk H.-P."/>
            <person name="LaButti K.M."/>
            <person name="Lapidus A."/>
            <person name="Lindquist E.A."/>
            <person name="Lipzen A.M."/>
            <person name="Meier-Kolthoff J.P."/>
            <person name="Ohm R.A."/>
            <person name="Otillar R.P."/>
            <person name="Pangilinan J.L."/>
            <person name="Peng Y."/>
            <person name="Rokas A."/>
            <person name="Rosa C.A."/>
            <person name="Scheuner C."/>
            <person name="Sibirny A.A."/>
            <person name="Slot J.C."/>
            <person name="Stielow J.B."/>
            <person name="Sun H."/>
            <person name="Kurtzman C.P."/>
            <person name="Blackwell M."/>
            <person name="Grigoriev I.V."/>
            <person name="Jeffries T.W."/>
        </authorList>
    </citation>
    <scope>NUCLEOTIDE SEQUENCE [LARGE SCALE GENOMIC DNA]</scope>
    <source>
        <strain evidence="4 5">NRRL Y-11557</strain>
    </source>
</reference>
<dbReference type="PANTHER" id="PTHR44145:SF3">
    <property type="entry name" value="DNAJ HOMOLOG SUBFAMILY A MEMBER 3, MITOCHONDRIAL"/>
    <property type="match status" value="1"/>
</dbReference>
<protein>
    <recommendedName>
        <fullName evidence="3">J domain-containing protein</fullName>
    </recommendedName>
</protein>
<name>A0A1E3PYR2_LIPST</name>
<keyword evidence="5" id="KW-1185">Reference proteome</keyword>
<organism evidence="4 5">
    <name type="scientific">Lipomyces starkeyi NRRL Y-11557</name>
    <dbReference type="NCBI Taxonomy" id="675824"/>
    <lineage>
        <taxon>Eukaryota</taxon>
        <taxon>Fungi</taxon>
        <taxon>Dikarya</taxon>
        <taxon>Ascomycota</taxon>
        <taxon>Saccharomycotina</taxon>
        <taxon>Lipomycetes</taxon>
        <taxon>Lipomycetales</taxon>
        <taxon>Lipomycetaceae</taxon>
        <taxon>Lipomyces</taxon>
    </lineage>
</organism>
<dbReference type="CDD" id="cd06257">
    <property type="entry name" value="DnaJ"/>
    <property type="match status" value="1"/>
</dbReference>
<proteinExistence type="predicted"/>
<dbReference type="PROSITE" id="PS50076">
    <property type="entry name" value="DNAJ_2"/>
    <property type="match status" value="1"/>
</dbReference>
<accession>A0A1E3PYR2</accession>
<dbReference type="OrthoDB" id="445556at2759"/>
<dbReference type="InterPro" id="IPR018253">
    <property type="entry name" value="DnaJ_domain_CS"/>
</dbReference>
<feature type="region of interest" description="Disordered" evidence="2">
    <location>
        <begin position="188"/>
        <end position="210"/>
    </location>
</feature>
<dbReference type="PROSITE" id="PS00636">
    <property type="entry name" value="DNAJ_1"/>
    <property type="match status" value="1"/>
</dbReference>
<dbReference type="SMART" id="SM00271">
    <property type="entry name" value="DnaJ"/>
    <property type="match status" value="1"/>
</dbReference>
<dbReference type="InterPro" id="IPR036869">
    <property type="entry name" value="J_dom_sf"/>
</dbReference>
<dbReference type="EMBL" id="KV454300">
    <property type="protein sequence ID" value="ODQ70551.1"/>
    <property type="molecule type" value="Genomic_DNA"/>
</dbReference>
<gene>
    <name evidence="4" type="ORF">LIPSTDRAFT_6007</name>
</gene>